<dbReference type="Pfam" id="PF11872">
    <property type="entry name" value="DUF3392"/>
    <property type="match status" value="1"/>
</dbReference>
<organism evidence="2 3">
    <name type="scientific">Rhodanobacter aciditrophus</name>
    <dbReference type="NCBI Taxonomy" id="1623218"/>
    <lineage>
        <taxon>Bacteria</taxon>
        <taxon>Pseudomonadati</taxon>
        <taxon>Pseudomonadota</taxon>
        <taxon>Gammaproteobacteria</taxon>
        <taxon>Lysobacterales</taxon>
        <taxon>Rhodanobacteraceae</taxon>
        <taxon>Rhodanobacter</taxon>
    </lineage>
</organism>
<evidence type="ECO:0000313" key="3">
    <source>
        <dbReference type="Proteomes" id="UP001597059"/>
    </source>
</evidence>
<dbReference type="RefSeq" id="WP_377364255.1">
    <property type="nucleotide sequence ID" value="NZ_JBHTMN010000002.1"/>
</dbReference>
<accession>A0ABW4AX75</accession>
<protein>
    <submittedName>
        <fullName evidence="2">DUF3392 domain-containing protein</fullName>
    </submittedName>
</protein>
<keyword evidence="1" id="KW-0472">Membrane</keyword>
<sequence length="111" mass="12679">MINVLYDLNASLAYNLRPYLQDISLALVATLLVIFGDHVNGMLKRAVANWFFLARIGAFVLMCTFGYGFLTLWGQPMVYWLLTHISSVYLPSFILACFCLLGFLAERKRYV</sequence>
<gene>
    <name evidence="2" type="ORF">ACFQ45_00580</name>
</gene>
<keyword evidence="1" id="KW-1133">Transmembrane helix</keyword>
<keyword evidence="1" id="KW-0812">Transmembrane</keyword>
<dbReference type="EMBL" id="JBHTMN010000002">
    <property type="protein sequence ID" value="MFD1381844.1"/>
    <property type="molecule type" value="Genomic_DNA"/>
</dbReference>
<proteinExistence type="predicted"/>
<comment type="caution">
    <text evidence="2">The sequence shown here is derived from an EMBL/GenBank/DDBJ whole genome shotgun (WGS) entry which is preliminary data.</text>
</comment>
<feature type="transmembrane region" description="Helical" evidence="1">
    <location>
        <begin position="52"/>
        <end position="73"/>
    </location>
</feature>
<feature type="transmembrane region" description="Helical" evidence="1">
    <location>
        <begin position="79"/>
        <end position="105"/>
    </location>
</feature>
<reference evidence="3" key="1">
    <citation type="journal article" date="2019" name="Int. J. Syst. Evol. Microbiol.">
        <title>The Global Catalogue of Microorganisms (GCM) 10K type strain sequencing project: providing services to taxonomists for standard genome sequencing and annotation.</title>
        <authorList>
            <consortium name="The Broad Institute Genomics Platform"/>
            <consortium name="The Broad Institute Genome Sequencing Center for Infectious Disease"/>
            <person name="Wu L."/>
            <person name="Ma J."/>
        </authorList>
    </citation>
    <scope>NUCLEOTIDE SEQUENCE [LARGE SCALE GENOMIC DNA]</scope>
    <source>
        <strain evidence="3">JCM 30774</strain>
    </source>
</reference>
<dbReference type="Proteomes" id="UP001597059">
    <property type="component" value="Unassembled WGS sequence"/>
</dbReference>
<name>A0ABW4AX75_9GAMM</name>
<keyword evidence="3" id="KW-1185">Reference proteome</keyword>
<dbReference type="InterPro" id="IPR021813">
    <property type="entry name" value="DUF3392"/>
</dbReference>
<feature type="transmembrane region" description="Helical" evidence="1">
    <location>
        <begin position="20"/>
        <end position="40"/>
    </location>
</feature>
<evidence type="ECO:0000256" key="1">
    <source>
        <dbReference type="SAM" id="Phobius"/>
    </source>
</evidence>
<evidence type="ECO:0000313" key="2">
    <source>
        <dbReference type="EMBL" id="MFD1381844.1"/>
    </source>
</evidence>